<protein>
    <recommendedName>
        <fullName evidence="3">Nucleotide exchange factor Fes1 domain-containing protein</fullName>
    </recommendedName>
</protein>
<dbReference type="InterPro" id="IPR011989">
    <property type="entry name" value="ARM-like"/>
</dbReference>
<proteinExistence type="predicted"/>
<dbReference type="Gene3D" id="1.25.10.10">
    <property type="entry name" value="Leucine-rich Repeat Variant"/>
    <property type="match status" value="1"/>
</dbReference>
<accession>A0A0L0GGQ7</accession>
<dbReference type="SUPFAM" id="SSF48371">
    <property type="entry name" value="ARM repeat"/>
    <property type="match status" value="1"/>
</dbReference>
<dbReference type="STRING" id="667725.A0A0L0GGQ7"/>
<organism evidence="1 2">
    <name type="scientific">Sphaeroforma arctica JP610</name>
    <dbReference type="NCBI Taxonomy" id="667725"/>
    <lineage>
        <taxon>Eukaryota</taxon>
        <taxon>Ichthyosporea</taxon>
        <taxon>Ichthyophonida</taxon>
        <taxon>Sphaeroforma</taxon>
    </lineage>
</organism>
<evidence type="ECO:0000313" key="2">
    <source>
        <dbReference type="Proteomes" id="UP000054560"/>
    </source>
</evidence>
<dbReference type="OrthoDB" id="10250458at2759"/>
<dbReference type="GO" id="GO:0000774">
    <property type="term" value="F:adenyl-nucleotide exchange factor activity"/>
    <property type="evidence" value="ECO:0007669"/>
    <property type="project" value="TreeGrafter"/>
</dbReference>
<dbReference type="eggNOG" id="KOG2160">
    <property type="taxonomic scope" value="Eukaryota"/>
</dbReference>
<sequence>MQHTLNTIGTNFSGAFGDMSLTKDEVAAKEEALKDLSQLVDSIDNALALISMGGYPYVIALVKSSYPSLVQRALDVLAITTQNNPDCQNYCLQEKVMEIVLPLLNAQENRTVQTKALYFMSSLIRHHEVATAEFIKSDGISSLVNVISEQRSLNDVRLATKAVFLLNIVMETAEIPQEIISTTAKDTALVPSLIAIAGVQGEASNAQLRELVLCVLTRLRNAGADSEQVLYDPKLNLKQVLENIQSEISALDADDRDAQLESLEYIEALLR</sequence>
<dbReference type="GeneID" id="25900851"/>
<dbReference type="PANTHER" id="PTHR19316:SF18">
    <property type="entry name" value="HSP70-BINDING PROTEIN 1"/>
    <property type="match status" value="1"/>
</dbReference>
<reference evidence="1 2" key="1">
    <citation type="submission" date="2011-02" db="EMBL/GenBank/DDBJ databases">
        <title>The Genome Sequence of Sphaeroforma arctica JP610.</title>
        <authorList>
            <consortium name="The Broad Institute Genome Sequencing Platform"/>
            <person name="Russ C."/>
            <person name="Cuomo C."/>
            <person name="Young S.K."/>
            <person name="Zeng Q."/>
            <person name="Gargeya S."/>
            <person name="Alvarado L."/>
            <person name="Berlin A."/>
            <person name="Chapman S.B."/>
            <person name="Chen Z."/>
            <person name="Freedman E."/>
            <person name="Gellesch M."/>
            <person name="Goldberg J."/>
            <person name="Griggs A."/>
            <person name="Gujja S."/>
            <person name="Heilman E."/>
            <person name="Heiman D."/>
            <person name="Howarth C."/>
            <person name="Mehta T."/>
            <person name="Neiman D."/>
            <person name="Pearson M."/>
            <person name="Roberts A."/>
            <person name="Saif S."/>
            <person name="Shea T."/>
            <person name="Shenoy N."/>
            <person name="Sisk P."/>
            <person name="Stolte C."/>
            <person name="Sykes S."/>
            <person name="White J."/>
            <person name="Yandava C."/>
            <person name="Burger G."/>
            <person name="Gray M.W."/>
            <person name="Holland P.W.H."/>
            <person name="King N."/>
            <person name="Lang F.B.F."/>
            <person name="Roger A.J."/>
            <person name="Ruiz-Trillo I."/>
            <person name="Haas B."/>
            <person name="Nusbaum C."/>
            <person name="Birren B."/>
        </authorList>
    </citation>
    <scope>NUCLEOTIDE SEQUENCE [LARGE SCALE GENOMIC DNA]</scope>
    <source>
        <strain evidence="1 2">JP610</strain>
    </source>
</reference>
<dbReference type="PANTHER" id="PTHR19316">
    <property type="entry name" value="PROTEIN FOLDING REGULATOR"/>
    <property type="match status" value="1"/>
</dbReference>
<dbReference type="InterPro" id="IPR050693">
    <property type="entry name" value="Hsp70_NEF-Inhibitors"/>
</dbReference>
<evidence type="ECO:0000313" key="1">
    <source>
        <dbReference type="EMBL" id="KNC87523.1"/>
    </source>
</evidence>
<gene>
    <name evidence="1" type="ORF">SARC_00347</name>
</gene>
<dbReference type="GO" id="GO:0005783">
    <property type="term" value="C:endoplasmic reticulum"/>
    <property type="evidence" value="ECO:0007669"/>
    <property type="project" value="TreeGrafter"/>
</dbReference>
<dbReference type="EMBL" id="KQ241606">
    <property type="protein sequence ID" value="KNC87523.1"/>
    <property type="molecule type" value="Genomic_DNA"/>
</dbReference>
<dbReference type="AlphaFoldDB" id="A0A0L0GGQ7"/>
<evidence type="ECO:0008006" key="3">
    <source>
        <dbReference type="Google" id="ProtNLM"/>
    </source>
</evidence>
<name>A0A0L0GGQ7_9EUKA</name>
<dbReference type="RefSeq" id="XP_014161425.1">
    <property type="nucleotide sequence ID" value="XM_014305950.1"/>
</dbReference>
<keyword evidence="2" id="KW-1185">Reference proteome</keyword>
<dbReference type="Proteomes" id="UP000054560">
    <property type="component" value="Unassembled WGS sequence"/>
</dbReference>
<dbReference type="InterPro" id="IPR016024">
    <property type="entry name" value="ARM-type_fold"/>
</dbReference>